<evidence type="ECO:0000256" key="1">
    <source>
        <dbReference type="SAM" id="MobiDB-lite"/>
    </source>
</evidence>
<feature type="region of interest" description="Disordered" evidence="1">
    <location>
        <begin position="246"/>
        <end position="266"/>
    </location>
</feature>
<feature type="compositionally biased region" description="Low complexity" evidence="1">
    <location>
        <begin position="103"/>
        <end position="113"/>
    </location>
</feature>
<keyword evidence="3" id="KW-1185">Reference proteome</keyword>
<name>A0ABQ8H3E1_9ROSI</name>
<organism evidence="2 3">
    <name type="scientific">Xanthoceras sorbifolium</name>
    <dbReference type="NCBI Taxonomy" id="99658"/>
    <lineage>
        <taxon>Eukaryota</taxon>
        <taxon>Viridiplantae</taxon>
        <taxon>Streptophyta</taxon>
        <taxon>Embryophyta</taxon>
        <taxon>Tracheophyta</taxon>
        <taxon>Spermatophyta</taxon>
        <taxon>Magnoliopsida</taxon>
        <taxon>eudicotyledons</taxon>
        <taxon>Gunneridae</taxon>
        <taxon>Pentapetalae</taxon>
        <taxon>rosids</taxon>
        <taxon>malvids</taxon>
        <taxon>Sapindales</taxon>
        <taxon>Sapindaceae</taxon>
        <taxon>Xanthoceroideae</taxon>
        <taxon>Xanthoceras</taxon>
    </lineage>
</organism>
<dbReference type="Pfam" id="PF07795">
    <property type="entry name" value="DUF1635"/>
    <property type="match status" value="1"/>
</dbReference>
<feature type="compositionally biased region" description="Basic and acidic residues" evidence="1">
    <location>
        <begin position="116"/>
        <end position="126"/>
    </location>
</feature>
<dbReference type="PANTHER" id="PTHR33431">
    <property type="entry name" value="ENABLED-LIKE PROTEIN (DUF1635)"/>
    <property type="match status" value="1"/>
</dbReference>
<evidence type="ECO:0000313" key="3">
    <source>
        <dbReference type="Proteomes" id="UP000827721"/>
    </source>
</evidence>
<feature type="region of interest" description="Disordered" evidence="1">
    <location>
        <begin position="93"/>
        <end position="133"/>
    </location>
</feature>
<protein>
    <submittedName>
        <fullName evidence="2">Uncharacterized protein</fullName>
    </submittedName>
</protein>
<accession>A0ABQ8H3E1</accession>
<evidence type="ECO:0000313" key="2">
    <source>
        <dbReference type="EMBL" id="KAH7547833.1"/>
    </source>
</evidence>
<reference evidence="2 3" key="1">
    <citation type="submission" date="2021-02" db="EMBL/GenBank/DDBJ databases">
        <title>Plant Genome Project.</title>
        <authorList>
            <person name="Zhang R.-G."/>
        </authorList>
    </citation>
    <scope>NUCLEOTIDE SEQUENCE [LARGE SCALE GENOMIC DNA]</scope>
    <source>
        <tissue evidence="2">Leaves</tissue>
    </source>
</reference>
<sequence length="266" mass="29763">MEVECSVLNWGNCHPEEGLMEEMRHSLLYTTLELETTIVSAKEEIARREFELIHVKDVLNRTVKERNEAQTKCQKLMLENLLLQQQLQKQEQEQKQKQKQKQEAALPSRSASSSEDESKSVGDSNKHFSSSDSTKNFAALSPLLSDPIILQVQLPLPEALPEAALDKLAAEKPLPEKGKLLKAVMEAGPLLQTLLLAGPLPQWQHPPPQLDTFEIPPVAISSPSPRLLHQDSFNNSNSTLKKRGLVELNEASDSSPNTKYQKVVLH</sequence>
<dbReference type="InterPro" id="IPR012862">
    <property type="entry name" value="DUF1635"/>
</dbReference>
<dbReference type="EMBL" id="JAFEMO010000014">
    <property type="protein sequence ID" value="KAH7547833.1"/>
    <property type="molecule type" value="Genomic_DNA"/>
</dbReference>
<comment type="caution">
    <text evidence="2">The sequence shown here is derived from an EMBL/GenBank/DDBJ whole genome shotgun (WGS) entry which is preliminary data.</text>
</comment>
<gene>
    <name evidence="2" type="ORF">JRO89_XS14G0022700</name>
</gene>
<dbReference type="Proteomes" id="UP000827721">
    <property type="component" value="Unassembled WGS sequence"/>
</dbReference>
<feature type="compositionally biased region" description="Basic and acidic residues" evidence="1">
    <location>
        <begin position="93"/>
        <end position="102"/>
    </location>
</feature>
<proteinExistence type="predicted"/>
<feature type="compositionally biased region" description="Polar residues" evidence="1">
    <location>
        <begin position="251"/>
        <end position="260"/>
    </location>
</feature>
<dbReference type="PANTHER" id="PTHR33431:SF2">
    <property type="entry name" value="CAMP-DEPENDENT PROTEIN KINASE CATALYTIC SUBUNIT-LIKE"/>
    <property type="match status" value="1"/>
</dbReference>